<sequence length="121" mass="13421">MPPSIEKNNVVITVTPKVINSSKPQLDGQQGANTHDCPQHGGFGRDSIDFRSTVSTKCRQGTENRSYDIDTTQPNKLTVRRNWEIVTVIPTTLMQSLTQKPKHGTHKPGGAERPNQMELAE</sequence>
<proteinExistence type="predicted"/>
<dbReference type="Proteomes" id="UP000253472">
    <property type="component" value="Unassembled WGS sequence"/>
</dbReference>
<feature type="region of interest" description="Disordered" evidence="1">
    <location>
        <begin position="94"/>
        <end position="121"/>
    </location>
</feature>
<reference evidence="2 3" key="1">
    <citation type="submission" date="2018-06" db="EMBL/GenBank/DDBJ databases">
        <title>Whole genome sequencing of Candida tropicalis (genome annotated by CSBL at Korea University).</title>
        <authorList>
            <person name="Ahn J."/>
        </authorList>
    </citation>
    <scope>NUCLEOTIDE SEQUENCE [LARGE SCALE GENOMIC DNA]</scope>
    <source>
        <strain evidence="2 3">ATCC 20962</strain>
    </source>
</reference>
<name>A0A367YF73_9ASCO</name>
<accession>A0A367YF73</accession>
<dbReference type="EMBL" id="QLNQ01000024">
    <property type="protein sequence ID" value="RCK63671.1"/>
    <property type="molecule type" value="Genomic_DNA"/>
</dbReference>
<protein>
    <submittedName>
        <fullName evidence="2">Uncharacterized protein</fullName>
    </submittedName>
</protein>
<evidence type="ECO:0000313" key="3">
    <source>
        <dbReference type="Proteomes" id="UP000253472"/>
    </source>
</evidence>
<feature type="region of interest" description="Disordered" evidence="1">
    <location>
        <begin position="19"/>
        <end position="49"/>
    </location>
</feature>
<feature type="compositionally biased region" description="Polar residues" evidence="1">
    <location>
        <begin position="19"/>
        <end position="33"/>
    </location>
</feature>
<dbReference type="AlphaFoldDB" id="A0A367YF73"/>
<evidence type="ECO:0000256" key="1">
    <source>
        <dbReference type="SAM" id="MobiDB-lite"/>
    </source>
</evidence>
<comment type="caution">
    <text evidence="2">The sequence shown here is derived from an EMBL/GenBank/DDBJ whole genome shotgun (WGS) entry which is preliminary data.</text>
</comment>
<gene>
    <name evidence="2" type="ORF">Cantr_09547</name>
</gene>
<organism evidence="2 3">
    <name type="scientific">Candida viswanathii</name>
    <dbReference type="NCBI Taxonomy" id="5486"/>
    <lineage>
        <taxon>Eukaryota</taxon>
        <taxon>Fungi</taxon>
        <taxon>Dikarya</taxon>
        <taxon>Ascomycota</taxon>
        <taxon>Saccharomycotina</taxon>
        <taxon>Pichiomycetes</taxon>
        <taxon>Debaryomycetaceae</taxon>
        <taxon>Candida/Lodderomyces clade</taxon>
        <taxon>Candida</taxon>
    </lineage>
</organism>
<keyword evidence="3" id="KW-1185">Reference proteome</keyword>
<evidence type="ECO:0000313" key="2">
    <source>
        <dbReference type="EMBL" id="RCK63671.1"/>
    </source>
</evidence>